<evidence type="ECO:0000256" key="1">
    <source>
        <dbReference type="SAM" id="MobiDB-lite"/>
    </source>
</evidence>
<keyword evidence="3" id="KW-1185">Reference proteome</keyword>
<feature type="compositionally biased region" description="Low complexity" evidence="1">
    <location>
        <begin position="134"/>
        <end position="151"/>
    </location>
</feature>
<accession>A0A4C1UVJ0</accession>
<proteinExistence type="predicted"/>
<feature type="region of interest" description="Disordered" evidence="1">
    <location>
        <begin position="134"/>
        <end position="163"/>
    </location>
</feature>
<organism evidence="2 3">
    <name type="scientific">Eumeta variegata</name>
    <name type="common">Bagworm moth</name>
    <name type="synonym">Eumeta japonica</name>
    <dbReference type="NCBI Taxonomy" id="151549"/>
    <lineage>
        <taxon>Eukaryota</taxon>
        <taxon>Metazoa</taxon>
        <taxon>Ecdysozoa</taxon>
        <taxon>Arthropoda</taxon>
        <taxon>Hexapoda</taxon>
        <taxon>Insecta</taxon>
        <taxon>Pterygota</taxon>
        <taxon>Neoptera</taxon>
        <taxon>Endopterygota</taxon>
        <taxon>Lepidoptera</taxon>
        <taxon>Glossata</taxon>
        <taxon>Ditrysia</taxon>
        <taxon>Tineoidea</taxon>
        <taxon>Psychidae</taxon>
        <taxon>Oiketicinae</taxon>
        <taxon>Eumeta</taxon>
    </lineage>
</organism>
<dbReference type="Proteomes" id="UP000299102">
    <property type="component" value="Unassembled WGS sequence"/>
</dbReference>
<dbReference type="EMBL" id="BGZK01000227">
    <property type="protein sequence ID" value="GBP30016.1"/>
    <property type="molecule type" value="Genomic_DNA"/>
</dbReference>
<sequence>MPVKWINDRKLTDTESFSKLLSLYRIRAIAAIVLVVSDRISGREVLSEYGNAETADASEQSLKLRKRQARALASAVTHRRDFGGRPLRPALTRGGSREKLLVTSRCTGSSRNWGKNVWMQTNCILKTADRIAMSQRPRSGRCSSSGRRSTSNQKVPDSNADRRRIASSELLLTDKQTSAFAKRKAAFKRNSDGSVCRNKSRRTSGERQMTRLVRRLRIAQRQFSAVIRPEDIEYTRFRD</sequence>
<evidence type="ECO:0000313" key="2">
    <source>
        <dbReference type="EMBL" id="GBP30016.1"/>
    </source>
</evidence>
<protein>
    <submittedName>
        <fullName evidence="2">Uncharacterized protein</fullName>
    </submittedName>
</protein>
<name>A0A4C1UVJ0_EUMVA</name>
<gene>
    <name evidence="2" type="ORF">EVAR_22917_1</name>
</gene>
<evidence type="ECO:0000313" key="3">
    <source>
        <dbReference type="Proteomes" id="UP000299102"/>
    </source>
</evidence>
<dbReference type="AlphaFoldDB" id="A0A4C1UVJ0"/>
<reference evidence="2 3" key="1">
    <citation type="journal article" date="2019" name="Commun. Biol.">
        <title>The bagworm genome reveals a unique fibroin gene that provides high tensile strength.</title>
        <authorList>
            <person name="Kono N."/>
            <person name="Nakamura H."/>
            <person name="Ohtoshi R."/>
            <person name="Tomita M."/>
            <person name="Numata K."/>
            <person name="Arakawa K."/>
        </authorList>
    </citation>
    <scope>NUCLEOTIDE SEQUENCE [LARGE SCALE GENOMIC DNA]</scope>
</reference>
<comment type="caution">
    <text evidence="2">The sequence shown here is derived from an EMBL/GenBank/DDBJ whole genome shotgun (WGS) entry which is preliminary data.</text>
</comment>